<evidence type="ECO:0000259" key="5">
    <source>
        <dbReference type="PROSITE" id="PS50865"/>
    </source>
</evidence>
<evidence type="ECO:0000256" key="3">
    <source>
        <dbReference type="ARBA" id="ARBA00022833"/>
    </source>
</evidence>
<keyword evidence="3" id="KW-0862">Zinc</keyword>
<evidence type="ECO:0000256" key="2">
    <source>
        <dbReference type="ARBA" id="ARBA00022771"/>
    </source>
</evidence>
<dbReference type="SUPFAM" id="SSF144232">
    <property type="entry name" value="HIT/MYND zinc finger-like"/>
    <property type="match status" value="1"/>
</dbReference>
<accession>A0A8H6HXA5</accession>
<evidence type="ECO:0000256" key="1">
    <source>
        <dbReference type="ARBA" id="ARBA00022723"/>
    </source>
</evidence>
<dbReference type="PROSITE" id="PS50865">
    <property type="entry name" value="ZF_MYND_2"/>
    <property type="match status" value="1"/>
</dbReference>
<keyword evidence="2 4" id="KW-0863">Zinc-finger</keyword>
<sequence length="619" mass="70700">MLRGNDRQRTRAPRKLTPELVAAANKGSEDCLWDIYIALRNNPSDCTVDVAKLMLKYLDPTPLTRFKTEPWYSRANRPHSNRAMYALYMLSEIPQALHDNPPLKNLVLDDIIQSINDICLWIDHSFDRPDLMLGKPIDQEDEFGRYTTVFGFLQDLDLRISRACKSSPAFCNLLIRMWLSKNEKGRTIIIFEPSAGCPIINLFRLCVEDEDGRELLLQELSARPNFAKDFASSTLDRVKQVRDAYRRDSDASVAIQYVHSLLGVIRLSGCDSPPLQRAFVSAHYLKQFTTTLVPIARGVSPSDVASTTYLAMAARELGVLAVNFPEYLSSRNHAQLVASGYMDILARLTGILPPEKLNEFNKNPTTHTRDLIEMLGGYSIEPRVLAAFIDSKVPLDYLSRKCKSVALRPECVQFSEALRHRVEVYSAMPKEGIYVCDNQSCKRRLRTPPLKSKSKECSGCSSVTYCSRECQVNDWKELHRVECSMFRVGYFCQKACHKRYPHSTRAYHVAYVESLYNRHLREIELKTPRDPGYSRHDFIAVIDITSPHFNVDFSLTALPEGNDGTLDRFERLFEGYRTRPEVRLVQVNFLMSWGAIPMLVLLEPVGGVYEAVYNLVRWV</sequence>
<dbReference type="Proteomes" id="UP000521943">
    <property type="component" value="Unassembled WGS sequence"/>
</dbReference>
<dbReference type="OrthoDB" id="10277592at2759"/>
<feature type="domain" description="MYND-type" evidence="5">
    <location>
        <begin position="438"/>
        <end position="483"/>
    </location>
</feature>
<dbReference type="EMBL" id="JACGCI010000036">
    <property type="protein sequence ID" value="KAF6754017.1"/>
    <property type="molecule type" value="Genomic_DNA"/>
</dbReference>
<keyword evidence="7" id="KW-1185">Reference proteome</keyword>
<proteinExistence type="predicted"/>
<dbReference type="AlphaFoldDB" id="A0A8H6HXA5"/>
<comment type="caution">
    <text evidence="6">The sequence shown here is derived from an EMBL/GenBank/DDBJ whole genome shotgun (WGS) entry which is preliminary data.</text>
</comment>
<gene>
    <name evidence="6" type="ORF">DFP72DRAFT_900194</name>
</gene>
<dbReference type="InterPro" id="IPR002893">
    <property type="entry name" value="Znf_MYND"/>
</dbReference>
<evidence type="ECO:0000313" key="7">
    <source>
        <dbReference type="Proteomes" id="UP000521943"/>
    </source>
</evidence>
<protein>
    <recommendedName>
        <fullName evidence="5">MYND-type domain-containing protein</fullName>
    </recommendedName>
</protein>
<evidence type="ECO:0000313" key="6">
    <source>
        <dbReference type="EMBL" id="KAF6754017.1"/>
    </source>
</evidence>
<reference evidence="6 7" key="1">
    <citation type="submission" date="2020-07" db="EMBL/GenBank/DDBJ databases">
        <title>Comparative genomics of pyrophilous fungi reveals a link between fire events and developmental genes.</title>
        <authorList>
            <consortium name="DOE Joint Genome Institute"/>
            <person name="Steindorff A.S."/>
            <person name="Carver A."/>
            <person name="Calhoun S."/>
            <person name="Stillman K."/>
            <person name="Liu H."/>
            <person name="Lipzen A."/>
            <person name="Pangilinan J."/>
            <person name="Labutti K."/>
            <person name="Bruns T.D."/>
            <person name="Grigoriev I.V."/>
        </authorList>
    </citation>
    <scope>NUCLEOTIDE SEQUENCE [LARGE SCALE GENOMIC DNA]</scope>
    <source>
        <strain evidence="6 7">CBS 144469</strain>
    </source>
</reference>
<dbReference type="Pfam" id="PF01753">
    <property type="entry name" value="zf-MYND"/>
    <property type="match status" value="1"/>
</dbReference>
<keyword evidence="1" id="KW-0479">Metal-binding</keyword>
<dbReference type="Gene3D" id="6.10.140.2220">
    <property type="match status" value="1"/>
</dbReference>
<evidence type="ECO:0000256" key="4">
    <source>
        <dbReference type="PROSITE-ProRule" id="PRU00134"/>
    </source>
</evidence>
<dbReference type="GO" id="GO:0008270">
    <property type="term" value="F:zinc ion binding"/>
    <property type="evidence" value="ECO:0007669"/>
    <property type="project" value="UniProtKB-KW"/>
</dbReference>
<organism evidence="6 7">
    <name type="scientific">Ephemerocybe angulata</name>
    <dbReference type="NCBI Taxonomy" id="980116"/>
    <lineage>
        <taxon>Eukaryota</taxon>
        <taxon>Fungi</taxon>
        <taxon>Dikarya</taxon>
        <taxon>Basidiomycota</taxon>
        <taxon>Agaricomycotina</taxon>
        <taxon>Agaricomycetes</taxon>
        <taxon>Agaricomycetidae</taxon>
        <taxon>Agaricales</taxon>
        <taxon>Agaricineae</taxon>
        <taxon>Psathyrellaceae</taxon>
        <taxon>Ephemerocybe</taxon>
    </lineage>
</organism>
<name>A0A8H6HXA5_9AGAR</name>